<evidence type="ECO:0000256" key="1">
    <source>
        <dbReference type="SAM" id="MobiDB-lite"/>
    </source>
</evidence>
<comment type="caution">
    <text evidence="2">The sequence shown here is derived from an EMBL/GenBank/DDBJ whole genome shotgun (WGS) entry which is preliminary data.</text>
</comment>
<dbReference type="EMBL" id="JAHRIP010077889">
    <property type="protein sequence ID" value="MEQ2311976.1"/>
    <property type="molecule type" value="Genomic_DNA"/>
</dbReference>
<dbReference type="Proteomes" id="UP001469553">
    <property type="component" value="Unassembled WGS sequence"/>
</dbReference>
<reference evidence="2 3" key="1">
    <citation type="submission" date="2021-06" db="EMBL/GenBank/DDBJ databases">
        <authorList>
            <person name="Palmer J.M."/>
        </authorList>
    </citation>
    <scope>NUCLEOTIDE SEQUENCE [LARGE SCALE GENOMIC DNA]</scope>
    <source>
        <strain evidence="2 3">AS_MEX2019</strain>
        <tissue evidence="2">Muscle</tissue>
    </source>
</reference>
<accession>A0ABV1A159</accession>
<protein>
    <submittedName>
        <fullName evidence="2">Uncharacterized protein</fullName>
    </submittedName>
</protein>
<feature type="region of interest" description="Disordered" evidence="1">
    <location>
        <begin position="76"/>
        <end position="113"/>
    </location>
</feature>
<name>A0ABV1A159_9TELE</name>
<evidence type="ECO:0000313" key="3">
    <source>
        <dbReference type="Proteomes" id="UP001469553"/>
    </source>
</evidence>
<proteinExistence type="predicted"/>
<evidence type="ECO:0000313" key="2">
    <source>
        <dbReference type="EMBL" id="MEQ2311976.1"/>
    </source>
</evidence>
<organism evidence="2 3">
    <name type="scientific">Ameca splendens</name>
    <dbReference type="NCBI Taxonomy" id="208324"/>
    <lineage>
        <taxon>Eukaryota</taxon>
        <taxon>Metazoa</taxon>
        <taxon>Chordata</taxon>
        <taxon>Craniata</taxon>
        <taxon>Vertebrata</taxon>
        <taxon>Euteleostomi</taxon>
        <taxon>Actinopterygii</taxon>
        <taxon>Neopterygii</taxon>
        <taxon>Teleostei</taxon>
        <taxon>Neoteleostei</taxon>
        <taxon>Acanthomorphata</taxon>
        <taxon>Ovalentaria</taxon>
        <taxon>Atherinomorphae</taxon>
        <taxon>Cyprinodontiformes</taxon>
        <taxon>Goodeidae</taxon>
        <taxon>Ameca</taxon>
    </lineage>
</organism>
<gene>
    <name evidence="2" type="ORF">AMECASPLE_026210</name>
</gene>
<sequence>MNSIFTRHGERKGANDGELEILMKPVSRAPCWRSSSNHLQLIWIFSLDHFLLDSRSCVPSSLIVFDLPALPRDPSGPSDHVAYLRSSTAPDSHLSPPGGSIPPENLTSDHAPL</sequence>
<keyword evidence="3" id="KW-1185">Reference proteome</keyword>